<protein>
    <submittedName>
        <fullName evidence="1">Uncharacterized protein</fullName>
    </submittedName>
</protein>
<dbReference type="Proteomes" id="UP000587070">
    <property type="component" value="Unassembled WGS sequence"/>
</dbReference>
<dbReference type="RefSeq" id="WP_153115677.1">
    <property type="nucleotide sequence ID" value="NZ_JACIGE010000004.1"/>
</dbReference>
<accession>A0A840G914</accession>
<dbReference type="OrthoDB" id="6025396at2"/>
<dbReference type="EMBL" id="JACIGE010000004">
    <property type="protein sequence ID" value="MBB4247178.1"/>
    <property type="molecule type" value="Genomic_DNA"/>
</dbReference>
<evidence type="ECO:0000313" key="1">
    <source>
        <dbReference type="EMBL" id="MBB4247178.1"/>
    </source>
</evidence>
<dbReference type="AlphaFoldDB" id="A0A840G914"/>
<keyword evidence="2" id="KW-1185">Reference proteome</keyword>
<comment type="caution">
    <text evidence="1">The sequence shown here is derived from an EMBL/GenBank/DDBJ whole genome shotgun (WGS) entry which is preliminary data.</text>
</comment>
<organism evidence="1 2">
    <name type="scientific">Rhodocyclus tenuis</name>
    <name type="common">Rhodospirillum tenue</name>
    <dbReference type="NCBI Taxonomy" id="1066"/>
    <lineage>
        <taxon>Bacteria</taxon>
        <taxon>Pseudomonadati</taxon>
        <taxon>Pseudomonadota</taxon>
        <taxon>Betaproteobacteria</taxon>
        <taxon>Rhodocyclales</taxon>
        <taxon>Rhodocyclaceae</taxon>
        <taxon>Rhodocyclus</taxon>
    </lineage>
</organism>
<reference evidence="1 2" key="1">
    <citation type="submission" date="2020-08" db="EMBL/GenBank/DDBJ databases">
        <title>Genome sequencing of Purple Non-Sulfur Bacteria from various extreme environments.</title>
        <authorList>
            <person name="Mayer M."/>
        </authorList>
    </citation>
    <scope>NUCLEOTIDE SEQUENCE [LARGE SCALE GENOMIC DNA]</scope>
    <source>
        <strain evidence="1 2">2761</strain>
    </source>
</reference>
<sequence>MIRLSADLSILTVLNERLVEQRLPKLDYLKHRLDRGEILDDYDIWFLENALADARRNTTLVERHPEAQGIFGSLLHLYKEIMDLAVANEKNPALLAATNS</sequence>
<name>A0A840G914_RHOTE</name>
<gene>
    <name evidence="1" type="ORF">GGD90_001544</name>
</gene>
<proteinExistence type="predicted"/>
<evidence type="ECO:0000313" key="2">
    <source>
        <dbReference type="Proteomes" id="UP000587070"/>
    </source>
</evidence>